<dbReference type="SUPFAM" id="SSF53448">
    <property type="entry name" value="Nucleotide-diphospho-sugar transferases"/>
    <property type="match status" value="1"/>
</dbReference>
<dbReference type="eggNOG" id="ENOG50348E8">
    <property type="taxonomic scope" value="Bacteria"/>
</dbReference>
<dbReference type="InterPro" id="IPR029044">
    <property type="entry name" value="Nucleotide-diphossugar_trans"/>
</dbReference>
<proteinExistence type="predicted"/>
<name>Q2SLD6_HAHCH</name>
<dbReference type="HOGENOM" id="CLU_1014763_0_0_6"/>
<evidence type="ECO:0000313" key="2">
    <source>
        <dbReference type="Proteomes" id="UP000000238"/>
    </source>
</evidence>
<dbReference type="KEGG" id="hch:HCH_01687"/>
<dbReference type="Proteomes" id="UP000000238">
    <property type="component" value="Chromosome"/>
</dbReference>
<dbReference type="AlphaFoldDB" id="Q2SLD6"/>
<evidence type="ECO:0008006" key="3">
    <source>
        <dbReference type="Google" id="ProtNLM"/>
    </source>
</evidence>
<protein>
    <recommendedName>
        <fullName evidence="3">Glycosyltransferase involved in cell wall biogenesis</fullName>
    </recommendedName>
</protein>
<evidence type="ECO:0000313" key="1">
    <source>
        <dbReference type="EMBL" id="ABC28538.1"/>
    </source>
</evidence>
<accession>Q2SLD6</accession>
<reference evidence="1 2" key="1">
    <citation type="journal article" date="2005" name="Nucleic Acids Res.">
        <title>Genomic blueprint of Hahella chejuensis, a marine microbe producing an algicidal agent.</title>
        <authorList>
            <person name="Jeong H."/>
            <person name="Yim J.H."/>
            <person name="Lee C."/>
            <person name="Choi S.-H."/>
            <person name="Park Y.K."/>
            <person name="Yoon S.H."/>
            <person name="Hur C.-G."/>
            <person name="Kang H.-Y."/>
            <person name="Kim D."/>
            <person name="Lee H.H."/>
            <person name="Park K.H."/>
            <person name="Park S.-H."/>
            <person name="Park H.-S."/>
            <person name="Lee H.K."/>
            <person name="Oh T.K."/>
            <person name="Kim J.F."/>
        </authorList>
    </citation>
    <scope>NUCLEOTIDE SEQUENCE [LARGE SCALE GENOMIC DNA]</scope>
    <source>
        <strain evidence="1 2">KCTC 2396</strain>
    </source>
</reference>
<dbReference type="EMBL" id="CP000155">
    <property type="protein sequence ID" value="ABC28538.1"/>
    <property type="molecule type" value="Genomic_DNA"/>
</dbReference>
<sequence>MIGSCVWRCDQGGRKVRTAHEENSVTAILLSYLRPENVQKIFGQLAKSKYIGKIIVSNNNPDIDLCLYIEQHPKLSLIQQVVHYPPWIRFEFAAHDSANYFLSIDDDIFLSLEQIDLLLERLFNGPAVPHGVWGQRIVNTPKGLKLVDGVQRENRSVDVLNRVYACTKEHVLNSFRLLKILGLNHARKIGPFEDVLLSFGSMEKPLCHDLGVLDECDSSSSMEKALHMKPGFIGLRQQLVLDIFERSKDIPWLGADRCKVVEFLDGYERFLLET</sequence>
<gene>
    <name evidence="1" type="ordered locus">HCH_01687</name>
</gene>
<keyword evidence="2" id="KW-1185">Reference proteome</keyword>
<organism evidence="1 2">
    <name type="scientific">Hahella chejuensis (strain KCTC 2396)</name>
    <dbReference type="NCBI Taxonomy" id="349521"/>
    <lineage>
        <taxon>Bacteria</taxon>
        <taxon>Pseudomonadati</taxon>
        <taxon>Pseudomonadota</taxon>
        <taxon>Gammaproteobacteria</taxon>
        <taxon>Oceanospirillales</taxon>
        <taxon>Hahellaceae</taxon>
        <taxon>Hahella</taxon>
    </lineage>
</organism>
<dbReference type="Gene3D" id="3.90.550.10">
    <property type="entry name" value="Spore Coat Polysaccharide Biosynthesis Protein SpsA, Chain A"/>
    <property type="match status" value="1"/>
</dbReference>